<sequence length="178" mass="19951">MGPTAVNVVSHNSPLYGRKKINQQARGACYCFGYWQCTTPARLYYRHGQQIIPRCGFQKGKDPTALRLTGNNIVTLPQLFDDALNLISGEMSRNYRNPFVSTLLIEFLMRDNHQQLPTVSPFAFFNSSPTGEIVMAFRETLEKLGRSKELLTAVASKSFENPIYPSVLTTTVQQVQGA</sequence>
<keyword evidence="2" id="KW-1185">Reference proteome</keyword>
<name>E9FSL4_DAPPU</name>
<proteinExistence type="predicted"/>
<protein>
    <submittedName>
        <fullName evidence="1">Uncharacterized protein</fullName>
    </submittedName>
</protein>
<evidence type="ECO:0000313" key="2">
    <source>
        <dbReference type="Proteomes" id="UP000000305"/>
    </source>
</evidence>
<accession>E9FSL4</accession>
<evidence type="ECO:0000313" key="1">
    <source>
        <dbReference type="EMBL" id="EFX89806.1"/>
    </source>
</evidence>
<dbReference type="KEGG" id="dpx:DAPPUDRAFT_232882"/>
<dbReference type="HOGENOM" id="CLU_1512132_0_0_1"/>
<reference evidence="1 2" key="1">
    <citation type="journal article" date="2011" name="Science">
        <title>The ecoresponsive genome of Daphnia pulex.</title>
        <authorList>
            <person name="Colbourne J.K."/>
            <person name="Pfrender M.E."/>
            <person name="Gilbert D."/>
            <person name="Thomas W.K."/>
            <person name="Tucker A."/>
            <person name="Oakley T.H."/>
            <person name="Tokishita S."/>
            <person name="Aerts A."/>
            <person name="Arnold G.J."/>
            <person name="Basu M.K."/>
            <person name="Bauer D.J."/>
            <person name="Caceres C.E."/>
            <person name="Carmel L."/>
            <person name="Casola C."/>
            <person name="Choi J.H."/>
            <person name="Detter J.C."/>
            <person name="Dong Q."/>
            <person name="Dusheyko S."/>
            <person name="Eads B.D."/>
            <person name="Frohlich T."/>
            <person name="Geiler-Samerotte K.A."/>
            <person name="Gerlach D."/>
            <person name="Hatcher P."/>
            <person name="Jogdeo S."/>
            <person name="Krijgsveld J."/>
            <person name="Kriventseva E.V."/>
            <person name="Kultz D."/>
            <person name="Laforsch C."/>
            <person name="Lindquist E."/>
            <person name="Lopez J."/>
            <person name="Manak J.R."/>
            <person name="Muller J."/>
            <person name="Pangilinan J."/>
            <person name="Patwardhan R.P."/>
            <person name="Pitluck S."/>
            <person name="Pritham E.J."/>
            <person name="Rechtsteiner A."/>
            <person name="Rho M."/>
            <person name="Rogozin I.B."/>
            <person name="Sakarya O."/>
            <person name="Salamov A."/>
            <person name="Schaack S."/>
            <person name="Shapiro H."/>
            <person name="Shiga Y."/>
            <person name="Skalitzky C."/>
            <person name="Smith Z."/>
            <person name="Souvorov A."/>
            <person name="Sung W."/>
            <person name="Tang Z."/>
            <person name="Tsuchiya D."/>
            <person name="Tu H."/>
            <person name="Vos H."/>
            <person name="Wang M."/>
            <person name="Wolf Y.I."/>
            <person name="Yamagata H."/>
            <person name="Yamada T."/>
            <person name="Ye Y."/>
            <person name="Shaw J.R."/>
            <person name="Andrews J."/>
            <person name="Crease T.J."/>
            <person name="Tang H."/>
            <person name="Lucas S.M."/>
            <person name="Robertson H.M."/>
            <person name="Bork P."/>
            <person name="Koonin E.V."/>
            <person name="Zdobnov E.M."/>
            <person name="Grigoriev I.V."/>
            <person name="Lynch M."/>
            <person name="Boore J.L."/>
        </authorList>
    </citation>
    <scope>NUCLEOTIDE SEQUENCE [LARGE SCALE GENOMIC DNA]</scope>
</reference>
<organism evidence="1 2">
    <name type="scientific">Daphnia pulex</name>
    <name type="common">Water flea</name>
    <dbReference type="NCBI Taxonomy" id="6669"/>
    <lineage>
        <taxon>Eukaryota</taxon>
        <taxon>Metazoa</taxon>
        <taxon>Ecdysozoa</taxon>
        <taxon>Arthropoda</taxon>
        <taxon>Crustacea</taxon>
        <taxon>Branchiopoda</taxon>
        <taxon>Diplostraca</taxon>
        <taxon>Cladocera</taxon>
        <taxon>Anomopoda</taxon>
        <taxon>Daphniidae</taxon>
        <taxon>Daphnia</taxon>
    </lineage>
</organism>
<dbReference type="AlphaFoldDB" id="E9FSL4"/>
<gene>
    <name evidence="1" type="ORF">DAPPUDRAFT_232882</name>
</gene>
<dbReference type="EMBL" id="GL732524">
    <property type="protein sequence ID" value="EFX89806.1"/>
    <property type="molecule type" value="Genomic_DNA"/>
</dbReference>
<dbReference type="InParanoid" id="E9FSL4"/>
<dbReference type="Proteomes" id="UP000000305">
    <property type="component" value="Unassembled WGS sequence"/>
</dbReference>